<proteinExistence type="predicted"/>
<protein>
    <submittedName>
        <fullName evidence="1">Uncharacterized protein</fullName>
    </submittedName>
</protein>
<dbReference type="AlphaFoldDB" id="A0A0U1CF74"/>
<organism evidence="1 2">
    <name type="scientific">Mycobacteroides abscessus</name>
    <dbReference type="NCBI Taxonomy" id="36809"/>
    <lineage>
        <taxon>Bacteria</taxon>
        <taxon>Bacillati</taxon>
        <taxon>Actinomycetota</taxon>
        <taxon>Actinomycetes</taxon>
        <taxon>Mycobacteriales</taxon>
        <taxon>Mycobacteriaceae</taxon>
        <taxon>Mycobacteroides</taxon>
    </lineage>
</organism>
<name>A0A0U1CF74_9MYCO</name>
<dbReference type="RefSeq" id="WP_005059280.1">
    <property type="nucleotide sequence ID" value="NZ_CP014951.1"/>
</dbReference>
<evidence type="ECO:0000313" key="2">
    <source>
        <dbReference type="Proteomes" id="UP000045782"/>
    </source>
</evidence>
<reference evidence="1 2" key="1">
    <citation type="submission" date="2015-03" db="EMBL/GenBank/DDBJ databases">
        <authorList>
            <person name="Murphy D."/>
        </authorList>
    </citation>
    <scope>NUCLEOTIDE SEQUENCE [LARGE SCALE GENOMIC DNA]</scope>
    <source>
        <strain evidence="1 2">PAP088</strain>
    </source>
</reference>
<evidence type="ECO:0000313" key="1">
    <source>
        <dbReference type="EMBL" id="CPV59101.1"/>
    </source>
</evidence>
<gene>
    <name evidence="1" type="ORF">ERS075579_03065</name>
</gene>
<dbReference type="EMBL" id="CSWP01000006">
    <property type="protein sequence ID" value="CPV59101.1"/>
    <property type="molecule type" value="Genomic_DNA"/>
</dbReference>
<sequence>MNDAGDRQASVRCTQCGTEGAEIGFLNDSGQYAAGHVRWMQGPLKIGFFGAKGSGGRRAIEAWRCPKCGHLELFAGKWL</sequence>
<dbReference type="Proteomes" id="UP000045782">
    <property type="component" value="Unassembled WGS sequence"/>
</dbReference>
<accession>A0A0U1CF74</accession>